<evidence type="ECO:0000313" key="2">
    <source>
        <dbReference type="EMBL" id="NSX53193.1"/>
    </source>
</evidence>
<gene>
    <name evidence="2" type="ORF">HRQ87_00075</name>
</gene>
<evidence type="ECO:0000313" key="3">
    <source>
        <dbReference type="Proteomes" id="UP000777935"/>
    </source>
</evidence>
<dbReference type="InterPro" id="IPR013656">
    <property type="entry name" value="PAS_4"/>
</dbReference>
<dbReference type="SUPFAM" id="SSF55785">
    <property type="entry name" value="PYP-like sensor domain (PAS domain)"/>
    <property type="match status" value="1"/>
</dbReference>
<evidence type="ECO:0000259" key="1">
    <source>
        <dbReference type="Pfam" id="PF08448"/>
    </source>
</evidence>
<dbReference type="Proteomes" id="UP000777935">
    <property type="component" value="Unassembled WGS sequence"/>
</dbReference>
<dbReference type="InterPro" id="IPR000014">
    <property type="entry name" value="PAS"/>
</dbReference>
<accession>A0ABX2IK21</accession>
<organism evidence="2 3">
    <name type="scientific">Parasulfitobacter algicola</name>
    <dbReference type="NCBI Taxonomy" id="2614809"/>
    <lineage>
        <taxon>Bacteria</taxon>
        <taxon>Pseudomonadati</taxon>
        <taxon>Pseudomonadota</taxon>
        <taxon>Alphaproteobacteria</taxon>
        <taxon>Rhodobacterales</taxon>
        <taxon>Roseobacteraceae</taxon>
        <taxon>Parasulfitobacter</taxon>
    </lineage>
</organism>
<keyword evidence="3" id="KW-1185">Reference proteome</keyword>
<dbReference type="NCBIfam" id="TIGR00229">
    <property type="entry name" value="sensory_box"/>
    <property type="match status" value="1"/>
</dbReference>
<protein>
    <submittedName>
        <fullName evidence="2">PAS domain-containing protein</fullName>
    </submittedName>
</protein>
<feature type="domain" description="PAS fold-4" evidence="1">
    <location>
        <begin position="33"/>
        <end position="139"/>
    </location>
</feature>
<dbReference type="InterPro" id="IPR035965">
    <property type="entry name" value="PAS-like_dom_sf"/>
</dbReference>
<dbReference type="Gene3D" id="3.30.450.20">
    <property type="entry name" value="PAS domain"/>
    <property type="match status" value="1"/>
</dbReference>
<dbReference type="EMBL" id="JABUFE010000001">
    <property type="protein sequence ID" value="NSX53193.1"/>
    <property type="molecule type" value="Genomic_DNA"/>
</dbReference>
<proteinExistence type="predicted"/>
<dbReference type="RefSeq" id="WP_174134323.1">
    <property type="nucleotide sequence ID" value="NZ_JABUFE010000001.1"/>
</dbReference>
<reference evidence="2 3" key="1">
    <citation type="submission" date="2020-06" db="EMBL/GenBank/DDBJ databases">
        <title>Sulfitobacter algicola sp. nov., isolated from green algae.</title>
        <authorList>
            <person name="Wang C."/>
        </authorList>
    </citation>
    <scope>NUCLEOTIDE SEQUENCE [LARGE SCALE GENOMIC DNA]</scope>
    <source>
        <strain evidence="2 3">1151</strain>
    </source>
</reference>
<sequence length="158" mass="17281">MTEVENIIHKAIVDSIVLDSVGENLPSFVLAHLKATPDCVKVLEKNGRISFMSENGMCAMEIDDFSHVRNKVWWDLWPNESQDLLMNAFQGALSGATIEFEACCPTAMGRSRCWQVTVSPILDCVGNVESVLAVSRDITGVCTEFNPCAGCNCSYEAA</sequence>
<dbReference type="Pfam" id="PF08448">
    <property type="entry name" value="PAS_4"/>
    <property type="match status" value="1"/>
</dbReference>
<name>A0ABX2IK21_9RHOB</name>
<comment type="caution">
    <text evidence="2">The sequence shown here is derived from an EMBL/GenBank/DDBJ whole genome shotgun (WGS) entry which is preliminary data.</text>
</comment>